<dbReference type="RefSeq" id="WP_111268664.1">
    <property type="nucleotide sequence ID" value="NZ_QKWW01000006.1"/>
</dbReference>
<name>A0A2W6QK18_9BACL</name>
<dbReference type="SUPFAM" id="SSF55729">
    <property type="entry name" value="Acyl-CoA N-acyltransferases (Nat)"/>
    <property type="match status" value="1"/>
</dbReference>
<keyword evidence="2" id="KW-1277">Toxin-antitoxin system</keyword>
<dbReference type="InterPro" id="IPR000182">
    <property type="entry name" value="GNAT_dom"/>
</dbReference>
<evidence type="ECO:0000313" key="7">
    <source>
        <dbReference type="EMBL" id="PZT57513.1"/>
    </source>
</evidence>
<dbReference type="Gene3D" id="3.40.630.30">
    <property type="match status" value="1"/>
</dbReference>
<proteinExistence type="predicted"/>
<comment type="catalytic activity">
    <reaction evidence="5">
        <text>glycyl-tRNA(Gly) + acetyl-CoA = N-acetylglycyl-tRNA(Gly) + CoA + H(+)</text>
        <dbReference type="Rhea" id="RHEA:81867"/>
        <dbReference type="Rhea" id="RHEA-COMP:9683"/>
        <dbReference type="Rhea" id="RHEA-COMP:19766"/>
        <dbReference type="ChEBI" id="CHEBI:15378"/>
        <dbReference type="ChEBI" id="CHEBI:57287"/>
        <dbReference type="ChEBI" id="CHEBI:57288"/>
        <dbReference type="ChEBI" id="CHEBI:78522"/>
        <dbReference type="ChEBI" id="CHEBI:232036"/>
    </reaction>
</comment>
<reference evidence="7 8" key="1">
    <citation type="submission" date="2018-06" db="EMBL/GenBank/DDBJ databases">
        <title>Isolation of heavy metals resistant Paenibacillus silvae NC2 from Gold-Copper mine in ZiJin, China.</title>
        <authorList>
            <person name="Xu J."/>
            <person name="Mazhar H.S."/>
            <person name="Rensing C."/>
        </authorList>
    </citation>
    <scope>NUCLEOTIDE SEQUENCE [LARGE SCALE GENOMIC DNA]</scope>
    <source>
        <strain evidence="7 8">NC2</strain>
    </source>
</reference>
<keyword evidence="1" id="KW-0678">Repressor</keyword>
<protein>
    <recommendedName>
        <fullName evidence="6">N-acetyltransferase domain-containing protein</fullName>
    </recommendedName>
</protein>
<dbReference type="InterPro" id="IPR016181">
    <property type="entry name" value="Acyl_CoA_acyltransferase"/>
</dbReference>
<evidence type="ECO:0000256" key="5">
    <source>
        <dbReference type="ARBA" id="ARBA00049880"/>
    </source>
</evidence>
<evidence type="ECO:0000256" key="1">
    <source>
        <dbReference type="ARBA" id="ARBA00022491"/>
    </source>
</evidence>
<dbReference type="EMBL" id="QKWW01000006">
    <property type="protein sequence ID" value="PZT57513.1"/>
    <property type="molecule type" value="Genomic_DNA"/>
</dbReference>
<accession>A0A2W6QK18</accession>
<dbReference type="CDD" id="cd04301">
    <property type="entry name" value="NAT_SF"/>
    <property type="match status" value="1"/>
</dbReference>
<sequence>MPLEFDFDYISEEYKEQIMRFDCGKDAVNEFLQDHAFELHQCNFCITKLFFKDDEIVGFISTRLGEVAVNSRDINRLGLAGTLPTNPYYRNQKYPIVHIQFLGVDNRYKRNGIARQAVSEVLGMAINLIENIGCNFVYLESYLDDEPIKFYESLGFFEIERDEELGVAKMLFSIPPQYIDYE</sequence>
<dbReference type="PANTHER" id="PTHR36449">
    <property type="entry name" value="ACETYLTRANSFERASE-RELATED"/>
    <property type="match status" value="1"/>
</dbReference>
<dbReference type="Proteomes" id="UP000249204">
    <property type="component" value="Unassembled WGS sequence"/>
</dbReference>
<dbReference type="Pfam" id="PF00583">
    <property type="entry name" value="Acetyltransf_1"/>
    <property type="match status" value="1"/>
</dbReference>
<evidence type="ECO:0000256" key="3">
    <source>
        <dbReference type="ARBA" id="ARBA00022679"/>
    </source>
</evidence>
<comment type="caution">
    <text evidence="7">The sequence shown here is derived from an EMBL/GenBank/DDBJ whole genome shotgun (WGS) entry which is preliminary data.</text>
</comment>
<dbReference type="PROSITE" id="PS51186">
    <property type="entry name" value="GNAT"/>
    <property type="match status" value="1"/>
</dbReference>
<keyword evidence="4" id="KW-0012">Acyltransferase</keyword>
<evidence type="ECO:0000256" key="2">
    <source>
        <dbReference type="ARBA" id="ARBA00022649"/>
    </source>
</evidence>
<dbReference type="PANTHER" id="PTHR36449:SF1">
    <property type="entry name" value="ACETYLTRANSFERASE"/>
    <property type="match status" value="1"/>
</dbReference>
<organism evidence="7 8">
    <name type="scientific">Paenibacillus silvae</name>
    <dbReference type="NCBI Taxonomy" id="1325358"/>
    <lineage>
        <taxon>Bacteria</taxon>
        <taxon>Bacillati</taxon>
        <taxon>Bacillota</taxon>
        <taxon>Bacilli</taxon>
        <taxon>Bacillales</taxon>
        <taxon>Paenibacillaceae</taxon>
        <taxon>Paenibacillus</taxon>
    </lineage>
</organism>
<evidence type="ECO:0000259" key="6">
    <source>
        <dbReference type="PROSITE" id="PS51186"/>
    </source>
</evidence>
<gene>
    <name evidence="7" type="ORF">DN757_02340</name>
</gene>
<dbReference type="AlphaFoldDB" id="A0A2W6QK18"/>
<dbReference type="GO" id="GO:0016747">
    <property type="term" value="F:acyltransferase activity, transferring groups other than amino-acyl groups"/>
    <property type="evidence" value="ECO:0007669"/>
    <property type="project" value="InterPro"/>
</dbReference>
<evidence type="ECO:0000256" key="4">
    <source>
        <dbReference type="ARBA" id="ARBA00023315"/>
    </source>
</evidence>
<keyword evidence="3" id="KW-0808">Transferase</keyword>
<evidence type="ECO:0000313" key="8">
    <source>
        <dbReference type="Proteomes" id="UP000249204"/>
    </source>
</evidence>
<feature type="domain" description="N-acetyltransferase" evidence="6">
    <location>
        <begin position="29"/>
        <end position="175"/>
    </location>
</feature>